<dbReference type="AlphaFoldDB" id="A0A0C5BY21"/>
<dbReference type="OrthoDB" id="10985at2157"/>
<evidence type="ECO:0000313" key="2">
    <source>
        <dbReference type="Proteomes" id="UP000032027"/>
    </source>
</evidence>
<dbReference type="KEGG" id="nid:NPIRD3C_2006"/>
<gene>
    <name evidence="1" type="ORF">NPIRD3C_2006</name>
</gene>
<dbReference type="Proteomes" id="UP000032027">
    <property type="component" value="Chromosome"/>
</dbReference>
<accession>A0A0C5BY21</accession>
<evidence type="ECO:0000313" key="1">
    <source>
        <dbReference type="EMBL" id="AJM93216.1"/>
    </source>
</evidence>
<dbReference type="GeneID" id="41601080"/>
<dbReference type="RefSeq" id="WP_148703920.1">
    <property type="nucleotide sequence ID" value="NZ_CP010868.1"/>
</dbReference>
<reference evidence="2" key="1">
    <citation type="submission" date="2015-02" db="EMBL/GenBank/DDBJ databases">
        <title>Characterization of two novel Thaumarchaeota isolated from the Northern Adriatic Sea.</title>
        <authorList>
            <person name="Bayer B."/>
            <person name="Vojvoda J."/>
            <person name="Offre P."/>
            <person name="Srivastava A."/>
            <person name="Elisabeth N."/>
            <person name="Garcia J.A.L."/>
            <person name="Schleper C."/>
            <person name="Herndl G.J."/>
        </authorList>
    </citation>
    <scope>NUCLEOTIDE SEQUENCE [LARGE SCALE GENOMIC DNA]</scope>
    <source>
        <strain evidence="2">D3C</strain>
    </source>
</reference>
<reference evidence="1 2" key="2">
    <citation type="journal article" date="2016" name="ISME J.">
        <title>Physiological and genomic characterization of two novel marine thaumarchaeal strains indicates niche differentiation.</title>
        <authorList>
            <person name="Bayer B."/>
            <person name="Vojvoda J."/>
            <person name="Offre P."/>
            <person name="Alves R.J."/>
            <person name="Elisabeth N.H."/>
            <person name="Garcia J.A."/>
            <person name="Volland J.M."/>
            <person name="Srivastava A."/>
            <person name="Schleper C."/>
            <person name="Herndl G.J."/>
        </authorList>
    </citation>
    <scope>NUCLEOTIDE SEQUENCE [LARGE SCALE GENOMIC DNA]</scope>
    <source>
        <strain evidence="1 2">D3C</strain>
    </source>
</reference>
<keyword evidence="2" id="KW-1185">Reference proteome</keyword>
<reference evidence="1 2" key="3">
    <citation type="journal article" date="2019" name="Int. J. Syst. Evol. Microbiol.">
        <title>Nitrosopumilus adriaticus sp. nov. and Nitrosopumilus piranensis sp. nov., two ammonia-oxidizing archaea from the Adriatic Sea and members of the class Nitrososphaeria.</title>
        <authorList>
            <person name="Bayer B."/>
            <person name="Vojvoda J."/>
            <person name="Reinthaler T."/>
            <person name="Reyes C."/>
            <person name="Pinto M."/>
            <person name="Herndl G.J."/>
        </authorList>
    </citation>
    <scope>NUCLEOTIDE SEQUENCE [LARGE SCALE GENOMIC DNA]</scope>
    <source>
        <strain evidence="1 2">D3C</strain>
    </source>
</reference>
<dbReference type="EMBL" id="CP010868">
    <property type="protein sequence ID" value="AJM93216.1"/>
    <property type="molecule type" value="Genomic_DNA"/>
</dbReference>
<proteinExistence type="predicted"/>
<protein>
    <submittedName>
        <fullName evidence="1">Uncharacterized protein</fullName>
    </submittedName>
</protein>
<dbReference type="HOGENOM" id="CLU_1363599_0_0_2"/>
<name>A0A0C5BY21_9ARCH</name>
<organism evidence="1 2">
    <name type="scientific">Nitrosopumilus piranensis</name>
    <dbReference type="NCBI Taxonomy" id="1582439"/>
    <lineage>
        <taxon>Archaea</taxon>
        <taxon>Nitrososphaerota</taxon>
        <taxon>Nitrososphaeria</taxon>
        <taxon>Nitrosopumilales</taxon>
        <taxon>Nitrosopumilaceae</taxon>
        <taxon>Nitrosopumilus</taxon>
    </lineage>
</organism>
<sequence length="200" mass="22740">MSETTSVMDGTVKERISSIFGKSITKKVEDRLFEKFGISLSQGIEEYEKLDFVFREFFGKGADGIKEKILKQHDKEKTNSNQSWVTINDQNVCSIILNAFGDPEKKSILESAFEPKIVSQIISECHLPQTSGYRKINELMDEGLLIKKGTINHRSKKINCYCTVFSDLDIKMDVKSRSMTVKAKLNVTEKNNPILNVISY</sequence>
<dbReference type="PATRIC" id="fig|1582439.9.peg.2073"/>